<dbReference type="PROSITE" id="PS50174">
    <property type="entry name" value="G_PATCH"/>
    <property type="match status" value="1"/>
</dbReference>
<feature type="compositionally biased region" description="Polar residues" evidence="2">
    <location>
        <begin position="12"/>
        <end position="37"/>
    </location>
</feature>
<feature type="domain" description="G-patch" evidence="4">
    <location>
        <begin position="554"/>
        <end position="600"/>
    </location>
</feature>
<feature type="compositionally biased region" description="Basic and acidic residues" evidence="2">
    <location>
        <begin position="60"/>
        <end position="79"/>
    </location>
</feature>
<keyword evidence="6" id="KW-1185">Reference proteome</keyword>
<evidence type="ECO:0000256" key="2">
    <source>
        <dbReference type="SAM" id="MobiDB-lite"/>
    </source>
</evidence>
<evidence type="ECO:0000313" key="5">
    <source>
        <dbReference type="EMBL" id="CAH1965405.1"/>
    </source>
</evidence>
<feature type="domain" description="FHA" evidence="3">
    <location>
        <begin position="380"/>
        <end position="431"/>
    </location>
</feature>
<dbReference type="PANTHER" id="PTHR23106">
    <property type="entry name" value="ANGIOGENIC FACTOR WITH G PATCH AND FHA DOMAINS 1"/>
    <property type="match status" value="1"/>
</dbReference>
<keyword evidence="1" id="KW-0175">Coiled coil</keyword>
<dbReference type="PROSITE" id="PS50006">
    <property type="entry name" value="FHA_DOMAIN"/>
    <property type="match status" value="1"/>
</dbReference>
<comment type="caution">
    <text evidence="5">The sequence shown here is derived from an EMBL/GenBank/DDBJ whole genome shotgun (WGS) entry which is preliminary data.</text>
</comment>
<feature type="region of interest" description="Disordered" evidence="2">
    <location>
        <begin position="519"/>
        <end position="551"/>
    </location>
</feature>
<dbReference type="InterPro" id="IPR041591">
    <property type="entry name" value="OCRE"/>
</dbReference>
<name>A0A9P0K4S1_ACAOB</name>
<dbReference type="SMART" id="SM00443">
    <property type="entry name" value="G_patch"/>
    <property type="match status" value="1"/>
</dbReference>
<feature type="region of interest" description="Disordered" evidence="2">
    <location>
        <begin position="1"/>
        <end position="125"/>
    </location>
</feature>
<organism evidence="5 6">
    <name type="scientific">Acanthoscelides obtectus</name>
    <name type="common">Bean weevil</name>
    <name type="synonym">Bruchus obtectus</name>
    <dbReference type="NCBI Taxonomy" id="200917"/>
    <lineage>
        <taxon>Eukaryota</taxon>
        <taxon>Metazoa</taxon>
        <taxon>Ecdysozoa</taxon>
        <taxon>Arthropoda</taxon>
        <taxon>Hexapoda</taxon>
        <taxon>Insecta</taxon>
        <taxon>Pterygota</taxon>
        <taxon>Neoptera</taxon>
        <taxon>Endopterygota</taxon>
        <taxon>Coleoptera</taxon>
        <taxon>Polyphaga</taxon>
        <taxon>Cucujiformia</taxon>
        <taxon>Chrysomeloidea</taxon>
        <taxon>Chrysomelidae</taxon>
        <taxon>Bruchinae</taxon>
        <taxon>Bruchini</taxon>
        <taxon>Acanthoscelides</taxon>
    </lineage>
</organism>
<dbReference type="SMART" id="SM00240">
    <property type="entry name" value="FHA"/>
    <property type="match status" value="1"/>
</dbReference>
<dbReference type="PANTHER" id="PTHR23106:SF24">
    <property type="entry name" value="ANGIOGENIC FACTOR WITH G PATCH AND FHA DOMAINS 1"/>
    <property type="match status" value="1"/>
</dbReference>
<dbReference type="InterPro" id="IPR000467">
    <property type="entry name" value="G_patch_dom"/>
</dbReference>
<evidence type="ECO:0000256" key="1">
    <source>
        <dbReference type="SAM" id="Coils"/>
    </source>
</evidence>
<proteinExistence type="predicted"/>
<dbReference type="InterPro" id="IPR000253">
    <property type="entry name" value="FHA_dom"/>
</dbReference>
<gene>
    <name evidence="5" type="ORF">ACAOBT_LOCUS6315</name>
</gene>
<dbReference type="Pfam" id="PF00498">
    <property type="entry name" value="FHA"/>
    <property type="match status" value="1"/>
</dbReference>
<dbReference type="Pfam" id="PF01585">
    <property type="entry name" value="G-patch"/>
    <property type="match status" value="1"/>
</dbReference>
<reference evidence="5" key="1">
    <citation type="submission" date="2022-03" db="EMBL/GenBank/DDBJ databases">
        <authorList>
            <person name="Sayadi A."/>
        </authorList>
    </citation>
    <scope>NUCLEOTIDE SEQUENCE</scope>
</reference>
<evidence type="ECO:0008006" key="7">
    <source>
        <dbReference type="Google" id="ProtNLM"/>
    </source>
</evidence>
<dbReference type="InterPro" id="IPR053027">
    <property type="entry name" value="AGGF1"/>
</dbReference>
<dbReference type="InterPro" id="IPR008984">
    <property type="entry name" value="SMAD_FHA_dom_sf"/>
</dbReference>
<dbReference type="GO" id="GO:0003676">
    <property type="term" value="F:nucleic acid binding"/>
    <property type="evidence" value="ECO:0007669"/>
    <property type="project" value="InterPro"/>
</dbReference>
<dbReference type="OrthoDB" id="2538319at2759"/>
<dbReference type="SUPFAM" id="SSF49879">
    <property type="entry name" value="SMAD/FHA domain"/>
    <property type="match status" value="1"/>
</dbReference>
<feature type="coiled-coil region" evidence="1">
    <location>
        <begin position="161"/>
        <end position="188"/>
    </location>
</feature>
<evidence type="ECO:0000313" key="6">
    <source>
        <dbReference type="Proteomes" id="UP001152888"/>
    </source>
</evidence>
<dbReference type="Gene3D" id="2.60.200.20">
    <property type="match status" value="1"/>
</dbReference>
<feature type="compositionally biased region" description="Basic and acidic residues" evidence="2">
    <location>
        <begin position="94"/>
        <end position="125"/>
    </location>
</feature>
<protein>
    <recommendedName>
        <fullName evidence="7">Angiogenic factor with G patch and FHA domains 1</fullName>
    </recommendedName>
</protein>
<dbReference type="CDD" id="cd22686">
    <property type="entry name" value="FHA_AGGF1"/>
    <property type="match status" value="1"/>
</dbReference>
<feature type="compositionally biased region" description="Basic and acidic residues" evidence="2">
    <location>
        <begin position="523"/>
        <end position="543"/>
    </location>
</feature>
<evidence type="ECO:0000259" key="3">
    <source>
        <dbReference type="PROSITE" id="PS50006"/>
    </source>
</evidence>
<dbReference type="Pfam" id="PF17780">
    <property type="entry name" value="OCRE"/>
    <property type="match status" value="1"/>
</dbReference>
<sequence length="634" mass="71388">MNENEVEATHVTDGSTGSSNKDISETGSTPNPKTSENGAECLHCQDKLEKEEMDEIIDTEFPKKAESLSEVHLKTDTDHSQNPSESKNNSISISKDDEHMIKFKQNDHKQRHTSDKHISEPFSKENEIRDLRDDDIFFETLKMSRVLEDRLTEIPGALEYIKKLHHLIDKHIKKIRKLRKKLNEQTTKNCKDSFTQTDVEHPVLAVSVSEVAEKEVKIEVESKPKSLAEDIAEAAEMAVQNSGFVYEETSGMYYDYNTGYYYNAEYGLYYDGSTGTYMNYNQDTQSYEFHSQVCVADNRQPEKKTNHQKRKNKGKTAKVNPISCDLSSLEQSFSRLRLHTLRSTALEIAKAAPCMRVIVEATEVPSLKVGSLFIITRDGGTLGREGHHSVLIPDVNVSKHHLKFTYDQTDGCYYVTDLGSRNGTLLNGKRLSPSKQESELSKIQHGSKIQIGSTILLCHIHDGSQTCGHCEPGLLQKQNLSVGAPRIIFRYNRAERHKNELKSLKKLCGIKPYNQDSKLAEGYTDRAQKRRDTVGSQNPHEKTQVASVDESISKENKGFKLLQKMGWKEGESLGKENEGIVEPIKVTANQGTTGIGAETSTLPGTNEKSTVWVKTQERFNKLPESRDILGLDSD</sequence>
<evidence type="ECO:0000259" key="4">
    <source>
        <dbReference type="PROSITE" id="PS50174"/>
    </source>
</evidence>
<accession>A0A9P0K4S1</accession>
<dbReference type="Proteomes" id="UP001152888">
    <property type="component" value="Unassembled WGS sequence"/>
</dbReference>
<dbReference type="AlphaFoldDB" id="A0A9P0K4S1"/>
<dbReference type="EMBL" id="CAKOFQ010006725">
    <property type="protein sequence ID" value="CAH1965405.1"/>
    <property type="molecule type" value="Genomic_DNA"/>
</dbReference>